<dbReference type="AlphaFoldDB" id="A0A2R6CB52"/>
<accession>A0A2R6CB52</accession>
<dbReference type="EMBL" id="NEXF01000138">
    <property type="protein sequence ID" value="PSO08088.1"/>
    <property type="molecule type" value="Genomic_DNA"/>
</dbReference>
<dbReference type="SUPFAM" id="SSF52540">
    <property type="entry name" value="P-loop containing nucleoside triphosphate hydrolases"/>
    <property type="match status" value="1"/>
</dbReference>
<reference evidence="2 3" key="1">
    <citation type="submission" date="2017-04" db="EMBL/GenBank/DDBJ databases">
        <title>Novel microbial lineages endemic to geothermal iron-oxide mats fill important gaps in the evolutionary history of Archaea.</title>
        <authorList>
            <person name="Jay Z.J."/>
            <person name="Beam J.P."/>
            <person name="Dlakic M."/>
            <person name="Rusch D.B."/>
            <person name="Kozubal M.A."/>
            <person name="Inskeep W.P."/>
        </authorList>
    </citation>
    <scope>NUCLEOTIDE SEQUENCE [LARGE SCALE GENOMIC DNA]</scope>
    <source>
        <strain evidence="2">BE_D</strain>
    </source>
</reference>
<evidence type="ECO:0000313" key="2">
    <source>
        <dbReference type="EMBL" id="PSO08088.1"/>
    </source>
</evidence>
<proteinExistence type="predicted"/>
<dbReference type="Proteomes" id="UP000242015">
    <property type="component" value="Unassembled WGS sequence"/>
</dbReference>
<dbReference type="Gene3D" id="3.40.50.300">
    <property type="entry name" value="P-loop containing nucleotide triphosphate hydrolases"/>
    <property type="match status" value="1"/>
</dbReference>
<dbReference type="GO" id="GO:0016887">
    <property type="term" value="F:ATP hydrolysis activity"/>
    <property type="evidence" value="ECO:0007669"/>
    <property type="project" value="InterPro"/>
</dbReference>
<dbReference type="CDD" id="cd00009">
    <property type="entry name" value="AAA"/>
    <property type="match status" value="1"/>
</dbReference>
<sequence length="506" mass="57724">MYSYMTSSKTLNDILKAFIERANGKELRRGDIVRDLQELLETQGIRGLKVEVSLGQGTQSKIPWIAFLPKNNKSIKVSKGIYPVYLFYKNHGHLILTYGISEKENPEPNWKWPTPLINGKKKIGDALPTAERYKDSYVFKDYQVNDIQTGTQDQQLLEDLKIILQQYITEVIPNLVLGYSMPTTDIYDIILDKEIIENVRNALRFGNVLLYGPPGVGKTTLAKKIAREFGKKEENVLEKTANSLWFRREVIGGETLERGTVQWKSGFIVEAYNMASRLQDDEYVVIILDEMNRADADKALGDFFTIFSSNNPNNWSIPIELKKEISSYSEKDDDGKKFIANFDKLKDDPLKRLRIIATINLADINNLYLLGEALLRRFYLVKIPCPEPNKTNDEVDFLIKRYSLKLNQETKTKFIDCFAKLRDEFKSYSNSSDYEKKKLAEFCISTSVVEKALMILADGREHSVDEIVNAIKMSLGTLDKSVINAVEEVKSKCQKPQALQSSGTQG</sequence>
<dbReference type="Pfam" id="PF07728">
    <property type="entry name" value="AAA_5"/>
    <property type="match status" value="1"/>
</dbReference>
<dbReference type="SMART" id="SM00382">
    <property type="entry name" value="AAA"/>
    <property type="match status" value="1"/>
</dbReference>
<dbReference type="Pfam" id="PF12102">
    <property type="entry name" value="MrcB_N"/>
    <property type="match status" value="1"/>
</dbReference>
<dbReference type="GO" id="GO:0005524">
    <property type="term" value="F:ATP binding"/>
    <property type="evidence" value="ECO:0007669"/>
    <property type="project" value="InterPro"/>
</dbReference>
<dbReference type="InterPro" id="IPR021961">
    <property type="entry name" value="McrB_DNA-bd"/>
</dbReference>
<dbReference type="PANTHER" id="PTHR37291">
    <property type="entry name" value="5-METHYLCYTOSINE-SPECIFIC RESTRICTION ENZYME B"/>
    <property type="match status" value="1"/>
</dbReference>
<dbReference type="InterPro" id="IPR003593">
    <property type="entry name" value="AAA+_ATPase"/>
</dbReference>
<feature type="domain" description="AAA+ ATPase" evidence="1">
    <location>
        <begin position="204"/>
        <end position="384"/>
    </location>
</feature>
<evidence type="ECO:0000259" key="1">
    <source>
        <dbReference type="SMART" id="SM00382"/>
    </source>
</evidence>
<dbReference type="InterPro" id="IPR052934">
    <property type="entry name" value="Methyl-DNA_Rec/Restrict_Enz"/>
</dbReference>
<dbReference type="Gene3D" id="3.30.920.90">
    <property type="match status" value="1"/>
</dbReference>
<dbReference type="PANTHER" id="PTHR37291:SF1">
    <property type="entry name" value="TYPE IV METHYL-DIRECTED RESTRICTION ENZYME ECOKMCRB SUBUNIT"/>
    <property type="match status" value="1"/>
</dbReference>
<dbReference type="InterPro" id="IPR011704">
    <property type="entry name" value="ATPase_dyneun-rel_AAA"/>
</dbReference>
<protein>
    <recommendedName>
        <fullName evidence="1">AAA+ ATPase domain-containing protein</fullName>
    </recommendedName>
</protein>
<evidence type="ECO:0000313" key="3">
    <source>
        <dbReference type="Proteomes" id="UP000242015"/>
    </source>
</evidence>
<dbReference type="InterPro" id="IPR027417">
    <property type="entry name" value="P-loop_NTPase"/>
</dbReference>
<organism evidence="2 3">
    <name type="scientific">Candidatus Marsarchaeota G2 archaeon BE_D</name>
    <dbReference type="NCBI Taxonomy" id="1978158"/>
    <lineage>
        <taxon>Archaea</taxon>
        <taxon>Candidatus Marsarchaeota</taxon>
        <taxon>Candidatus Marsarchaeota group 2</taxon>
    </lineage>
</organism>
<name>A0A2R6CB52_9ARCH</name>
<comment type="caution">
    <text evidence="2">The sequence shown here is derived from an EMBL/GenBank/DDBJ whole genome shotgun (WGS) entry which is preliminary data.</text>
</comment>
<gene>
    <name evidence="2" type="ORF">B9Q04_07425</name>
</gene>